<evidence type="ECO:0000313" key="2">
    <source>
        <dbReference type="Proteomes" id="UP000011873"/>
    </source>
</evidence>
<organism evidence="1 2">
    <name type="scientific">Leptospira borgpetersenii serovar Hardjo-bovis str. Sponselee</name>
    <dbReference type="NCBI Taxonomy" id="1303729"/>
    <lineage>
        <taxon>Bacteria</taxon>
        <taxon>Pseudomonadati</taxon>
        <taxon>Spirochaetota</taxon>
        <taxon>Spirochaetia</taxon>
        <taxon>Leptospirales</taxon>
        <taxon>Leptospiraceae</taxon>
        <taxon>Leptospira</taxon>
    </lineage>
</organism>
<comment type="caution">
    <text evidence="1">The sequence shown here is derived from an EMBL/GenBank/DDBJ whole genome shotgun (WGS) entry which is preliminary data.</text>
</comment>
<reference evidence="1 2" key="1">
    <citation type="submission" date="2013-01" db="EMBL/GenBank/DDBJ databases">
        <authorList>
            <person name="Harkins D.M."/>
            <person name="Durkin A.S."/>
            <person name="Brinkac L.M."/>
            <person name="Haft D.H."/>
            <person name="Selengut J.D."/>
            <person name="Sanka R."/>
            <person name="DePew J."/>
            <person name="Purushe J."/>
            <person name="Galloway R.L."/>
            <person name="Vinetz J.M."/>
            <person name="Sutton G.G."/>
            <person name="Nierman W.C."/>
            <person name="Fouts D.E."/>
        </authorList>
    </citation>
    <scope>NUCLEOTIDE SEQUENCE [LARGE SCALE GENOMIC DNA]</scope>
    <source>
        <strain evidence="1 2">Sponselee CDC</strain>
    </source>
</reference>
<accession>M6BJJ6</accession>
<sequence>MGSPRFSFLLCQKDQAARFCPSFGTEPYIEFTLLLQNKYALSQYGFFLFFLLRLQTTC</sequence>
<dbReference type="PATRIC" id="fig|1218567.3.peg.3097"/>
<gene>
    <name evidence="1" type="ORF">LEP1GSC016_1726</name>
</gene>
<dbReference type="AlphaFoldDB" id="M6BJJ6"/>
<dbReference type="EMBL" id="ANMU01000119">
    <property type="protein sequence ID" value="EMJ79897.1"/>
    <property type="molecule type" value="Genomic_DNA"/>
</dbReference>
<name>M6BJJ6_LEPBO</name>
<proteinExistence type="predicted"/>
<evidence type="ECO:0000313" key="1">
    <source>
        <dbReference type="EMBL" id="EMJ79897.1"/>
    </source>
</evidence>
<protein>
    <submittedName>
        <fullName evidence="1">Uncharacterized protein</fullName>
    </submittedName>
</protein>
<dbReference type="Proteomes" id="UP000011873">
    <property type="component" value="Unassembled WGS sequence"/>
</dbReference>